<reference evidence="1" key="1">
    <citation type="submission" date="2022-05" db="EMBL/GenBank/DDBJ databases">
        <title>Comparative Genomics of Spacecraft Associated Microbes.</title>
        <authorList>
            <person name="Tran M.T."/>
            <person name="Wright A."/>
            <person name="Seuylemezian A."/>
            <person name="Eisen J."/>
            <person name="Coil D."/>
        </authorList>
    </citation>
    <scope>NUCLEOTIDE SEQUENCE</scope>
    <source>
        <strain evidence="1">FAIRING 10M-2.2</strain>
    </source>
</reference>
<protein>
    <submittedName>
        <fullName evidence="1">Uncharacterized protein</fullName>
    </submittedName>
</protein>
<evidence type="ECO:0000313" key="1">
    <source>
        <dbReference type="EMBL" id="MCM3735581.1"/>
    </source>
</evidence>
<evidence type="ECO:0000313" key="2">
    <source>
        <dbReference type="Proteomes" id="UP001202289"/>
    </source>
</evidence>
<keyword evidence="2" id="KW-1185">Reference proteome</keyword>
<organism evidence="1 2">
    <name type="scientific">Bacillus cytotoxicus</name>
    <dbReference type="NCBI Taxonomy" id="580165"/>
    <lineage>
        <taxon>Bacteria</taxon>
        <taxon>Bacillati</taxon>
        <taxon>Bacillota</taxon>
        <taxon>Bacilli</taxon>
        <taxon>Bacillales</taxon>
        <taxon>Bacillaceae</taxon>
        <taxon>Bacillus</taxon>
        <taxon>Bacillus cereus group</taxon>
    </lineage>
</organism>
<comment type="caution">
    <text evidence="1">The sequence shown here is derived from an EMBL/GenBank/DDBJ whole genome shotgun (WGS) entry which is preliminary data.</text>
</comment>
<gene>
    <name evidence="1" type="ORF">M3215_07050</name>
</gene>
<proteinExistence type="predicted"/>
<accession>A0ACC6A3U9</accession>
<dbReference type="Proteomes" id="UP001202289">
    <property type="component" value="Unassembled WGS sequence"/>
</dbReference>
<sequence>MTDEMKKNLELRQKIIELGYEISGDIDHGECFYELEMLNDFCESLDRMKELALEYWESNKKTLNED</sequence>
<dbReference type="EMBL" id="JAMBOP010000006">
    <property type="protein sequence ID" value="MCM3735581.1"/>
    <property type="molecule type" value="Genomic_DNA"/>
</dbReference>
<name>A0ACC6A3U9_9BACI</name>